<evidence type="ECO:0000313" key="15">
    <source>
        <dbReference type="Proteomes" id="UP000627464"/>
    </source>
</evidence>
<evidence type="ECO:0000256" key="1">
    <source>
        <dbReference type="ARBA" id="ARBA00003937"/>
    </source>
</evidence>
<dbReference type="PRINTS" id="PR01399">
    <property type="entry name" value="ENTSNTHTASED"/>
</dbReference>
<evidence type="ECO:0000256" key="4">
    <source>
        <dbReference type="ARBA" id="ARBA00011503"/>
    </source>
</evidence>
<evidence type="ECO:0000259" key="12">
    <source>
        <dbReference type="Pfam" id="PF01648"/>
    </source>
</evidence>
<comment type="similarity">
    <text evidence="3">Belongs to the P-Pant transferase superfamily. EntD family.</text>
</comment>
<evidence type="ECO:0000256" key="10">
    <source>
        <dbReference type="ARBA" id="ARBA00049176"/>
    </source>
</evidence>
<dbReference type="Proteomes" id="UP000627464">
    <property type="component" value="Unassembled WGS sequence"/>
</dbReference>
<comment type="catalytic activity">
    <reaction evidence="11">
        <text>apo-[peptidyl-carrier protein] + CoA = holo-[peptidyl-carrier protein] + adenosine 3',5'-bisphosphate + H(+)</text>
        <dbReference type="Rhea" id="RHEA:46228"/>
        <dbReference type="Rhea" id="RHEA-COMP:11479"/>
        <dbReference type="Rhea" id="RHEA-COMP:11480"/>
        <dbReference type="ChEBI" id="CHEBI:15378"/>
        <dbReference type="ChEBI" id="CHEBI:29999"/>
        <dbReference type="ChEBI" id="CHEBI:57287"/>
        <dbReference type="ChEBI" id="CHEBI:58343"/>
        <dbReference type="ChEBI" id="CHEBI:64479"/>
    </reaction>
</comment>
<dbReference type="Pfam" id="PF17837">
    <property type="entry name" value="4PPT_N"/>
    <property type="match status" value="1"/>
</dbReference>
<keyword evidence="7" id="KW-0259">Enterobactin biosynthesis</keyword>
<evidence type="ECO:0000256" key="3">
    <source>
        <dbReference type="ARBA" id="ARBA00008342"/>
    </source>
</evidence>
<protein>
    <recommendedName>
        <fullName evidence="5">Enterobactin synthase component D</fullName>
    </recommendedName>
    <alternativeName>
        <fullName evidence="8">4'-phosphopantetheinyl transferase EntD</fullName>
    </alternativeName>
    <alternativeName>
        <fullName evidence="9">Enterochelin synthase D</fullName>
    </alternativeName>
</protein>
<dbReference type="Gene3D" id="3.90.470.20">
    <property type="entry name" value="4'-phosphopantetheinyl transferase domain"/>
    <property type="match status" value="1"/>
</dbReference>
<keyword evidence="15" id="KW-1185">Reference proteome</keyword>
<comment type="catalytic activity">
    <reaction evidence="10">
        <text>apo-[aryl-carrier protein] + CoA = holo-[aryl-carrier protein] + adenosine 3',5'-bisphosphate + H(+)</text>
        <dbReference type="Rhea" id="RHEA:48404"/>
        <dbReference type="Rhea" id="RHEA-COMP:15903"/>
        <dbReference type="Rhea" id="RHEA-COMP:17557"/>
        <dbReference type="ChEBI" id="CHEBI:15378"/>
        <dbReference type="ChEBI" id="CHEBI:29999"/>
        <dbReference type="ChEBI" id="CHEBI:57287"/>
        <dbReference type="ChEBI" id="CHEBI:58343"/>
        <dbReference type="ChEBI" id="CHEBI:64479"/>
    </reaction>
</comment>
<dbReference type="Pfam" id="PF01648">
    <property type="entry name" value="ACPS"/>
    <property type="match status" value="1"/>
</dbReference>
<reference evidence="15" key="1">
    <citation type="journal article" date="2019" name="Int. J. Syst. Evol. Microbiol.">
        <title>The Global Catalogue of Microorganisms (GCM) 10K type strain sequencing project: providing services to taxonomists for standard genome sequencing and annotation.</title>
        <authorList>
            <consortium name="The Broad Institute Genomics Platform"/>
            <consortium name="The Broad Institute Genome Sequencing Center for Infectious Disease"/>
            <person name="Wu L."/>
            <person name="Ma J."/>
        </authorList>
    </citation>
    <scope>NUCLEOTIDE SEQUENCE [LARGE SCALE GENOMIC DNA]</scope>
    <source>
        <strain evidence="15">CGMCC 1.12806</strain>
    </source>
</reference>
<dbReference type="GO" id="GO:0016740">
    <property type="term" value="F:transferase activity"/>
    <property type="evidence" value="ECO:0007669"/>
    <property type="project" value="UniProtKB-KW"/>
</dbReference>
<evidence type="ECO:0000256" key="2">
    <source>
        <dbReference type="ARBA" id="ARBA00004993"/>
    </source>
</evidence>
<dbReference type="InterPro" id="IPR003542">
    <property type="entry name" value="Enbac_synth_compD-like"/>
</dbReference>
<evidence type="ECO:0000259" key="13">
    <source>
        <dbReference type="Pfam" id="PF17837"/>
    </source>
</evidence>
<proteinExistence type="inferred from homology"/>
<evidence type="ECO:0000313" key="14">
    <source>
        <dbReference type="EMBL" id="GGA30264.1"/>
    </source>
</evidence>
<gene>
    <name evidence="14" type="ORF">GCM10011328_01000</name>
</gene>
<feature type="domain" description="4'-phosphopantetheinyl transferase" evidence="12">
    <location>
        <begin position="122"/>
        <end position="204"/>
    </location>
</feature>
<sequence>MPDSFITAVEWLNLPQAAPFPGKIARCHFAVTAYCDALFAELGVVFPSSLLRAVPKRRAEFLAGRYLASRVLDSLGYPHFTIEIGEDRAPRWPQTVRGSISHNQDTVLCVAQRYETSPPLGGVGIDVETLMEEQQALDFLPMIVNGAEYERLRRHPQLSLSVLLTLTFSAKESLFKMLYPQVGRLFGFLDAQLVSLNEEECRFTLELTMTLNERLRAGMRFEGVYQLRCHDILTFLYY</sequence>
<dbReference type="PANTHER" id="PTHR38096:SF1">
    <property type="entry name" value="ENTEROBACTIN SYNTHASE COMPONENT D"/>
    <property type="match status" value="1"/>
</dbReference>
<evidence type="ECO:0000256" key="8">
    <source>
        <dbReference type="ARBA" id="ARBA00029894"/>
    </source>
</evidence>
<dbReference type="InterPro" id="IPR041354">
    <property type="entry name" value="4PPT_N"/>
</dbReference>
<dbReference type="InterPro" id="IPR008278">
    <property type="entry name" value="4-PPantetheinyl_Trfase_dom"/>
</dbReference>
<evidence type="ECO:0000256" key="7">
    <source>
        <dbReference type="ARBA" id="ARBA00023191"/>
    </source>
</evidence>
<dbReference type="PANTHER" id="PTHR38096">
    <property type="entry name" value="ENTEROBACTIN SYNTHASE COMPONENT D"/>
    <property type="match status" value="1"/>
</dbReference>
<evidence type="ECO:0000256" key="11">
    <source>
        <dbReference type="ARBA" id="ARBA00049191"/>
    </source>
</evidence>
<comment type="pathway">
    <text evidence="2">Siderophore biosynthesis; enterobactin biosynthesis.</text>
</comment>
<organism evidence="14 15">
    <name type="scientific">Hafnia psychrotolerans</name>
    <dbReference type="NCBI Taxonomy" id="1477018"/>
    <lineage>
        <taxon>Bacteria</taxon>
        <taxon>Pseudomonadati</taxon>
        <taxon>Pseudomonadota</taxon>
        <taxon>Gammaproteobacteria</taxon>
        <taxon>Enterobacterales</taxon>
        <taxon>Hafniaceae</taxon>
        <taxon>Hafnia</taxon>
    </lineage>
</organism>
<dbReference type="EMBL" id="BMFZ01000001">
    <property type="protein sequence ID" value="GGA30264.1"/>
    <property type="molecule type" value="Genomic_DNA"/>
</dbReference>
<keyword evidence="6 14" id="KW-0808">Transferase</keyword>
<evidence type="ECO:0000256" key="6">
    <source>
        <dbReference type="ARBA" id="ARBA00022679"/>
    </source>
</evidence>
<dbReference type="InterPro" id="IPR037143">
    <property type="entry name" value="4-PPantetheinyl_Trfase_dom_sf"/>
</dbReference>
<accession>A0ABQ1FUT6</accession>
<evidence type="ECO:0000256" key="5">
    <source>
        <dbReference type="ARBA" id="ARBA00019087"/>
    </source>
</evidence>
<comment type="function">
    <text evidence="1">Involved in the biosynthesis of the siderophore enterobactin (enterochelin), which is a macrocyclic trimeric lactone of N-(2,3-dihydroxybenzoyl)-serine. The serine trilactone serves as a scaffolding for the three catechol functionalities that provide hexadentate coordination for the tightly ligated iron(2+) atoms. Plays an essential role in the assembly of the enterobactin by catalyzing the transfer of the 4'-phosphopantetheine (Ppant) moiety from coenzyme A to the apo-domains of both EntB (ArCP domain) and EntF (PCP domain) to yield their holo-forms which make them competent for the activation of 2,3-dihydroxybenzoate (DHB) and L-serine, respectively.</text>
</comment>
<comment type="subunit">
    <text evidence="4">EntB, EntD, EntE, and EntF form a multienzyme complex called enterobactin synthase.</text>
</comment>
<comment type="caution">
    <text evidence="14">The sequence shown here is derived from an EMBL/GenBank/DDBJ whole genome shotgun (WGS) entry which is preliminary data.</text>
</comment>
<evidence type="ECO:0000256" key="9">
    <source>
        <dbReference type="ARBA" id="ARBA00031996"/>
    </source>
</evidence>
<dbReference type="SUPFAM" id="SSF56214">
    <property type="entry name" value="4'-phosphopantetheinyl transferase"/>
    <property type="match status" value="1"/>
</dbReference>
<name>A0ABQ1FUT6_9GAMM</name>
<dbReference type="RefSeq" id="WP_188469354.1">
    <property type="nucleotide sequence ID" value="NZ_BMFZ01000001.1"/>
</dbReference>
<feature type="domain" description="4'-phosphopantetheinyl transferase N-terminal" evidence="13">
    <location>
        <begin position="51"/>
        <end position="111"/>
    </location>
</feature>